<dbReference type="PANTHER" id="PTHR31912">
    <property type="entry name" value="IP13529P"/>
    <property type="match status" value="1"/>
</dbReference>
<dbReference type="InterPro" id="IPR013087">
    <property type="entry name" value="Znf_C2H2_type"/>
</dbReference>
<organism evidence="3 4">
    <name type="scientific">Carassius auratus</name>
    <name type="common">Goldfish</name>
    <dbReference type="NCBI Taxonomy" id="7957"/>
    <lineage>
        <taxon>Eukaryota</taxon>
        <taxon>Metazoa</taxon>
        <taxon>Chordata</taxon>
        <taxon>Craniata</taxon>
        <taxon>Vertebrata</taxon>
        <taxon>Euteleostomi</taxon>
        <taxon>Actinopterygii</taxon>
        <taxon>Neopterygii</taxon>
        <taxon>Teleostei</taxon>
        <taxon>Ostariophysi</taxon>
        <taxon>Cypriniformes</taxon>
        <taxon>Cyprinidae</taxon>
        <taxon>Cyprininae</taxon>
        <taxon>Carassius</taxon>
    </lineage>
</organism>
<sequence length="889" mass="101754">MWRCKHCGHCCTRRSELLKHYRLSHHHYGRHHFLCLYESCPFSSKTWNALLKHLSTHHPSSHSSREDISHFKCHVCDYSQLASETDFFHHIGQHLKNNESVTCMYVGCSYQTNVYGSFHTHKWRKHKVCTTRDLKPGIVHRSHFNPSALDSVDSDIDLNEDLLVEEPTLEEPRHYTEEVELKLASVLLKLEHSYLVSSAAVNVLLEELQYVIGTVSIPDTQKTITEFLVDHNCQVVGSLVQELAKELCTAHPIQLAIGKDGPLSTAYRRNKYYRRNFFVVESVEYVLDKKNRRSFQYIPLLKLLQQVLNCETILSNAVNLKEKLQSVSSEKQVYRCLWDGEIFKEHSLFSNECAISIILYIDDFEVCNPLGTSRKKHKICALYWILGNLPPGLHSALSSIYLAALIKSEDVNEYGYSAALEPLIKDLVILEQHGIFVSKLGKCVKGTVQCVVADNLGAHGCAGFVESFSSAYVCRFCTASKPEIQTRDVGSGTFSLRTEESHARHLKTLEEESLASCFGVKKTCVLSEKLAHFNVTTGFPPDIVHDLFEGIVPFEIALCLSVFTAKKYFTLEFLNDSINTFPFKWKDKANSPHPVPPTYAKRKTVGGNSHENWSLIRFLPLLLGHKVPADEPAWNLLTDLKDIVDLVVTPVHTDETIAYLNFKISEHRVRFKEVFPDSNLLPKHHFLEHYPQLIYQFGPLVLLWTLRFEGKHSFFKRVVRHTTCFKNVLFSLAERHQLSLAHQLYSFNFPKPLLEVKHCSTVSTDVLKDEIAQAVKQKHPNVKEVSLTENVIYNGFNYRLGMILSYGSIEGIPAFTEIIQMVVLKNELAFVVRKLSSWYIEHFRAFQLETSPSKEIEVLEPSQLTDPYPLVDYTVGAMRLITLKRYIHI</sequence>
<keyword evidence="1" id="KW-0862">Zinc</keyword>
<protein>
    <submittedName>
        <fullName evidence="4">Uncharacterized protein LOC113093153 isoform X1</fullName>
    </submittedName>
</protein>
<dbReference type="RefSeq" id="XP_026114794.1">
    <property type="nucleotide sequence ID" value="XM_026259009.1"/>
</dbReference>
<keyword evidence="1" id="KW-0479">Metal-binding</keyword>
<feature type="domain" description="C2H2-type" evidence="2">
    <location>
        <begin position="2"/>
        <end position="32"/>
    </location>
</feature>
<accession>A0A6P6P260</accession>
<keyword evidence="1" id="KW-0863">Zinc-finger</keyword>
<evidence type="ECO:0000256" key="1">
    <source>
        <dbReference type="PROSITE-ProRule" id="PRU00042"/>
    </source>
</evidence>
<dbReference type="Proteomes" id="UP000515129">
    <property type="component" value="Unplaced"/>
</dbReference>
<proteinExistence type="predicted"/>
<dbReference type="PANTHER" id="PTHR31912:SF35">
    <property type="entry name" value="C2H2-TYPE DOMAIN-CONTAINING PROTEIN"/>
    <property type="match status" value="1"/>
</dbReference>
<dbReference type="PROSITE" id="PS00028">
    <property type="entry name" value="ZINC_FINGER_C2H2_1"/>
    <property type="match status" value="1"/>
</dbReference>
<gene>
    <name evidence="4" type="primary">LOC113093153</name>
</gene>
<evidence type="ECO:0000259" key="2">
    <source>
        <dbReference type="PROSITE" id="PS50157"/>
    </source>
</evidence>
<reference evidence="4" key="1">
    <citation type="submission" date="2025-08" db="UniProtKB">
        <authorList>
            <consortium name="RefSeq"/>
        </authorList>
    </citation>
    <scope>IDENTIFICATION</scope>
    <source>
        <strain evidence="4">Wakin</strain>
        <tissue evidence="4">Muscle</tissue>
    </source>
</reference>
<keyword evidence="3" id="KW-1185">Reference proteome</keyword>
<dbReference type="GO" id="GO:0008270">
    <property type="term" value="F:zinc ion binding"/>
    <property type="evidence" value="ECO:0007669"/>
    <property type="project" value="UniProtKB-KW"/>
</dbReference>
<evidence type="ECO:0000313" key="4">
    <source>
        <dbReference type="RefSeq" id="XP_026114794.1"/>
    </source>
</evidence>
<dbReference type="OrthoDB" id="10044445at2759"/>
<dbReference type="KEGG" id="caua:113093153"/>
<dbReference type="GeneID" id="113093153"/>
<dbReference type="PROSITE" id="PS50157">
    <property type="entry name" value="ZINC_FINGER_C2H2_2"/>
    <property type="match status" value="1"/>
</dbReference>
<name>A0A6P6P260_CARAU</name>
<evidence type="ECO:0000313" key="3">
    <source>
        <dbReference type="Proteomes" id="UP000515129"/>
    </source>
</evidence>
<dbReference type="SMART" id="SM00355">
    <property type="entry name" value="ZnF_C2H2"/>
    <property type="match status" value="4"/>
</dbReference>
<dbReference type="AlphaFoldDB" id="A0A6P6P260"/>